<protein>
    <submittedName>
        <fullName evidence="1">Uncharacterized protein</fullName>
    </submittedName>
</protein>
<keyword evidence="2" id="KW-1185">Reference proteome</keyword>
<gene>
    <name evidence="1" type="ORF">NDU88_006900</name>
</gene>
<organism evidence="1 2">
    <name type="scientific">Pleurodeles waltl</name>
    <name type="common">Iberian ribbed newt</name>
    <dbReference type="NCBI Taxonomy" id="8319"/>
    <lineage>
        <taxon>Eukaryota</taxon>
        <taxon>Metazoa</taxon>
        <taxon>Chordata</taxon>
        <taxon>Craniata</taxon>
        <taxon>Vertebrata</taxon>
        <taxon>Euteleostomi</taxon>
        <taxon>Amphibia</taxon>
        <taxon>Batrachia</taxon>
        <taxon>Caudata</taxon>
        <taxon>Salamandroidea</taxon>
        <taxon>Salamandridae</taxon>
        <taxon>Pleurodelinae</taxon>
        <taxon>Pleurodeles</taxon>
    </lineage>
</organism>
<evidence type="ECO:0000313" key="1">
    <source>
        <dbReference type="EMBL" id="KAJ1166500.1"/>
    </source>
</evidence>
<evidence type="ECO:0000313" key="2">
    <source>
        <dbReference type="Proteomes" id="UP001066276"/>
    </source>
</evidence>
<accession>A0AAV7SR64</accession>
<dbReference type="Proteomes" id="UP001066276">
    <property type="component" value="Chromosome 4_2"/>
</dbReference>
<sequence>MAGARRCSSQKLRADQCASRCSRPRGPATIGAGEAEALQLQCDTGAVAALNCLHYMSLIEQRSGVRGRDGTARVQGCCLWHLRVDRSASRCLWFCGPAAKGAVRTVLHQLLSATDNFDQHAATMTGGPSKLWYWRGELRLLMTQLKSRRRHIEGEAHGF</sequence>
<comment type="caution">
    <text evidence="1">The sequence shown here is derived from an EMBL/GenBank/DDBJ whole genome shotgun (WGS) entry which is preliminary data.</text>
</comment>
<dbReference type="EMBL" id="JANPWB010000008">
    <property type="protein sequence ID" value="KAJ1166500.1"/>
    <property type="molecule type" value="Genomic_DNA"/>
</dbReference>
<proteinExistence type="predicted"/>
<reference evidence="1" key="1">
    <citation type="journal article" date="2022" name="bioRxiv">
        <title>Sequencing and chromosome-scale assembly of the giantPleurodeles waltlgenome.</title>
        <authorList>
            <person name="Brown T."/>
            <person name="Elewa A."/>
            <person name="Iarovenko S."/>
            <person name="Subramanian E."/>
            <person name="Araus A.J."/>
            <person name="Petzold A."/>
            <person name="Susuki M."/>
            <person name="Suzuki K.-i.T."/>
            <person name="Hayashi T."/>
            <person name="Toyoda A."/>
            <person name="Oliveira C."/>
            <person name="Osipova E."/>
            <person name="Leigh N.D."/>
            <person name="Simon A."/>
            <person name="Yun M.H."/>
        </authorList>
    </citation>
    <scope>NUCLEOTIDE SEQUENCE</scope>
    <source>
        <strain evidence="1">20211129_DDA</strain>
        <tissue evidence="1">Liver</tissue>
    </source>
</reference>
<name>A0AAV7SR64_PLEWA</name>
<dbReference type="AlphaFoldDB" id="A0AAV7SR64"/>